<comment type="function">
    <text evidence="4">Required for resistance to DNA-damaging agents.</text>
</comment>
<dbReference type="SUPFAM" id="SSF52402">
    <property type="entry name" value="Adenine nucleotide alpha hydrolases-like"/>
    <property type="match status" value="2"/>
</dbReference>
<dbReference type="GO" id="GO:0005737">
    <property type="term" value="C:cytoplasm"/>
    <property type="evidence" value="ECO:0007669"/>
    <property type="project" value="UniProtKB-SubCell"/>
</dbReference>
<comment type="subcellular location">
    <subcellularLocation>
        <location evidence="1">Cytoplasm</location>
    </subcellularLocation>
</comment>
<dbReference type="PANTHER" id="PTHR47892">
    <property type="entry name" value="UNIVERSAL STRESS PROTEIN E"/>
    <property type="match status" value="1"/>
</dbReference>
<evidence type="ECO:0000259" key="5">
    <source>
        <dbReference type="Pfam" id="PF00582"/>
    </source>
</evidence>
<gene>
    <name evidence="6" type="primary">uspE_2</name>
    <name evidence="6" type="ORF">FF011L_27450</name>
</gene>
<dbReference type="OrthoDB" id="239260at2"/>
<dbReference type="AlphaFoldDB" id="A0A517MGF8"/>
<dbReference type="InterPro" id="IPR006016">
    <property type="entry name" value="UspA"/>
</dbReference>
<comment type="similarity">
    <text evidence="2">Belongs to the universal stress protein A family.</text>
</comment>
<feature type="domain" description="UspA" evidence="5">
    <location>
        <begin position="163"/>
        <end position="306"/>
    </location>
</feature>
<keyword evidence="3" id="KW-0963">Cytoplasm</keyword>
<sequence>MPTLLREYGLMKRFKKILVATDTRLDKHPVVDDAVEIAKRNGASLTIVDILPEQSWIAKQVTNDLDYLHDLVRKEKENKLDELAAIARKADIEVRTKLFTGKASVEIVREVLREDHDLVLAVTKGANSRTSNNYGRTARRLLATCPATVWLVAEKAPSKPRHIAACLDTAQDDDTNKALNQNIYETSRAIAEQFDCKFSLLHAWKLQDEPLLRTRLKPDQVDAYRDRQLAYHKDLMEKFLKQNDGNNKNVHFLNGDVVEVVPEFVEEKDVDLVVMGTVARSGLLGLLMGNTAHSLLDHLDCSVMALKPPEFKTSIPM</sequence>
<keyword evidence="7" id="KW-1185">Reference proteome</keyword>
<evidence type="ECO:0000256" key="4">
    <source>
        <dbReference type="ARBA" id="ARBA00037131"/>
    </source>
</evidence>
<evidence type="ECO:0000313" key="7">
    <source>
        <dbReference type="Proteomes" id="UP000320672"/>
    </source>
</evidence>
<name>A0A517MGF8_9BACT</name>
<protein>
    <submittedName>
        <fullName evidence="6">Universal stress protein E</fullName>
    </submittedName>
</protein>
<dbReference type="InterPro" id="IPR006015">
    <property type="entry name" value="Universal_stress_UspA"/>
</dbReference>
<dbReference type="CDD" id="cd00293">
    <property type="entry name" value="USP-like"/>
    <property type="match status" value="1"/>
</dbReference>
<dbReference type="Gene3D" id="3.40.50.12370">
    <property type="match status" value="1"/>
</dbReference>
<proteinExistence type="inferred from homology"/>
<accession>A0A517MGF8</accession>
<dbReference type="KEGG" id="rml:FF011L_27450"/>
<evidence type="ECO:0000313" key="6">
    <source>
        <dbReference type="EMBL" id="QDS93968.1"/>
    </source>
</evidence>
<evidence type="ECO:0000256" key="3">
    <source>
        <dbReference type="ARBA" id="ARBA00022490"/>
    </source>
</evidence>
<dbReference type="Proteomes" id="UP000320672">
    <property type="component" value="Chromosome"/>
</dbReference>
<dbReference type="RefSeq" id="WP_145352041.1">
    <property type="nucleotide sequence ID" value="NZ_CP036262.1"/>
</dbReference>
<dbReference type="Pfam" id="PF00582">
    <property type="entry name" value="Usp"/>
    <property type="match status" value="2"/>
</dbReference>
<dbReference type="EMBL" id="CP036262">
    <property type="protein sequence ID" value="QDS93968.1"/>
    <property type="molecule type" value="Genomic_DNA"/>
</dbReference>
<evidence type="ECO:0000256" key="2">
    <source>
        <dbReference type="ARBA" id="ARBA00008791"/>
    </source>
</evidence>
<dbReference type="PANTHER" id="PTHR47892:SF1">
    <property type="entry name" value="UNIVERSAL STRESS PROTEIN E"/>
    <property type="match status" value="1"/>
</dbReference>
<feature type="domain" description="UspA" evidence="5">
    <location>
        <begin position="14"/>
        <end position="152"/>
    </location>
</feature>
<dbReference type="PRINTS" id="PR01438">
    <property type="entry name" value="UNVRSLSTRESS"/>
</dbReference>
<reference evidence="6 7" key="1">
    <citation type="submission" date="2019-02" db="EMBL/GenBank/DDBJ databases">
        <title>Deep-cultivation of Planctomycetes and their phenomic and genomic characterization uncovers novel biology.</title>
        <authorList>
            <person name="Wiegand S."/>
            <person name="Jogler M."/>
            <person name="Boedeker C."/>
            <person name="Pinto D."/>
            <person name="Vollmers J."/>
            <person name="Rivas-Marin E."/>
            <person name="Kohn T."/>
            <person name="Peeters S.H."/>
            <person name="Heuer A."/>
            <person name="Rast P."/>
            <person name="Oberbeckmann S."/>
            <person name="Bunk B."/>
            <person name="Jeske O."/>
            <person name="Meyerdierks A."/>
            <person name="Storesund J.E."/>
            <person name="Kallscheuer N."/>
            <person name="Luecker S."/>
            <person name="Lage O.M."/>
            <person name="Pohl T."/>
            <person name="Merkel B.J."/>
            <person name="Hornburger P."/>
            <person name="Mueller R.-W."/>
            <person name="Bruemmer F."/>
            <person name="Labrenz M."/>
            <person name="Spormann A.M."/>
            <person name="Op den Camp H."/>
            <person name="Overmann J."/>
            <person name="Amann R."/>
            <person name="Jetten M.S.M."/>
            <person name="Mascher T."/>
            <person name="Medema M.H."/>
            <person name="Devos D.P."/>
            <person name="Kaster A.-K."/>
            <person name="Ovreas L."/>
            <person name="Rohde M."/>
            <person name="Galperin M.Y."/>
            <person name="Jogler C."/>
        </authorList>
    </citation>
    <scope>NUCLEOTIDE SEQUENCE [LARGE SCALE GENOMIC DNA]</scope>
    <source>
        <strain evidence="6 7">FF011L</strain>
    </source>
</reference>
<organism evidence="6 7">
    <name type="scientific">Roseimaritima multifibrata</name>
    <dbReference type="NCBI Taxonomy" id="1930274"/>
    <lineage>
        <taxon>Bacteria</taxon>
        <taxon>Pseudomonadati</taxon>
        <taxon>Planctomycetota</taxon>
        <taxon>Planctomycetia</taxon>
        <taxon>Pirellulales</taxon>
        <taxon>Pirellulaceae</taxon>
        <taxon>Roseimaritima</taxon>
    </lineage>
</organism>
<evidence type="ECO:0000256" key="1">
    <source>
        <dbReference type="ARBA" id="ARBA00004496"/>
    </source>
</evidence>